<evidence type="ECO:0000256" key="1">
    <source>
        <dbReference type="SAM" id="MobiDB-lite"/>
    </source>
</evidence>
<feature type="compositionally biased region" description="Basic and acidic residues" evidence="1">
    <location>
        <begin position="12"/>
        <end position="25"/>
    </location>
</feature>
<name>A0A166NNM2_9EURO</name>
<keyword evidence="3" id="KW-1185">Reference proteome</keyword>
<comment type="caution">
    <text evidence="2">The sequence shown here is derived from an EMBL/GenBank/DDBJ whole genome shotgun (WGS) entry which is preliminary data.</text>
</comment>
<protein>
    <submittedName>
        <fullName evidence="2">Uncharacterized protein</fullName>
    </submittedName>
</protein>
<evidence type="ECO:0000313" key="2">
    <source>
        <dbReference type="EMBL" id="KZZ91320.1"/>
    </source>
</evidence>
<dbReference type="EMBL" id="AZGZ01000014">
    <property type="protein sequence ID" value="KZZ91320.1"/>
    <property type="molecule type" value="Genomic_DNA"/>
</dbReference>
<dbReference type="VEuPathDB" id="FungiDB:AAP_03490"/>
<reference evidence="2 3" key="1">
    <citation type="journal article" date="2016" name="Genome Biol. Evol.">
        <title>Divergent and convergent evolution of fungal pathogenicity.</title>
        <authorList>
            <person name="Shang Y."/>
            <person name="Xiao G."/>
            <person name="Zheng P."/>
            <person name="Cen K."/>
            <person name="Zhan S."/>
            <person name="Wang C."/>
        </authorList>
    </citation>
    <scope>NUCLEOTIDE SEQUENCE [LARGE SCALE GENOMIC DNA]</scope>
    <source>
        <strain evidence="2 3">ARSEF 7405</strain>
    </source>
</reference>
<dbReference type="AlphaFoldDB" id="A0A166NNM2"/>
<sequence>MDSDKTMTPLRAAEEGRNAIRGRSDDCDNVSLMSYGRPPHTKHDFRIGAQSPVTTIDRSDCGGSMRAYNPYLSGFTHLNNSRRSSLIQSPAQWEHVPLDTSRFSEDNHG</sequence>
<gene>
    <name evidence="2" type="ORF">AAP_03490</name>
</gene>
<organism evidence="2 3">
    <name type="scientific">Ascosphaera apis ARSEF 7405</name>
    <dbReference type="NCBI Taxonomy" id="392613"/>
    <lineage>
        <taxon>Eukaryota</taxon>
        <taxon>Fungi</taxon>
        <taxon>Dikarya</taxon>
        <taxon>Ascomycota</taxon>
        <taxon>Pezizomycotina</taxon>
        <taxon>Eurotiomycetes</taxon>
        <taxon>Eurotiomycetidae</taxon>
        <taxon>Onygenales</taxon>
        <taxon>Ascosphaeraceae</taxon>
        <taxon>Ascosphaera</taxon>
    </lineage>
</organism>
<accession>A0A166NNM2</accession>
<proteinExistence type="predicted"/>
<dbReference type="Proteomes" id="UP000242877">
    <property type="component" value="Unassembled WGS sequence"/>
</dbReference>
<feature type="region of interest" description="Disordered" evidence="1">
    <location>
        <begin position="1"/>
        <end position="25"/>
    </location>
</feature>
<evidence type="ECO:0000313" key="3">
    <source>
        <dbReference type="Proteomes" id="UP000242877"/>
    </source>
</evidence>